<reference evidence="2" key="2">
    <citation type="submission" date="2004-02" db="EMBL/GenBank/DDBJ databases">
        <authorList>
            <consortium name="Genoscope"/>
            <consortium name="Whitehead Institute Centre for Genome Research"/>
        </authorList>
    </citation>
    <scope>NUCLEOTIDE SEQUENCE</scope>
</reference>
<proteinExistence type="predicted"/>
<evidence type="ECO:0000256" key="1">
    <source>
        <dbReference type="SAM" id="Coils"/>
    </source>
</evidence>
<reference evidence="2" key="1">
    <citation type="journal article" date="2004" name="Nature">
        <title>Genome duplication in the teleost fish Tetraodon nigroviridis reveals the early vertebrate proto-karyotype.</title>
        <authorList>
            <person name="Jaillon O."/>
            <person name="Aury J.-M."/>
            <person name="Brunet F."/>
            <person name="Petit J.-L."/>
            <person name="Stange-Thomann N."/>
            <person name="Mauceli E."/>
            <person name="Bouneau L."/>
            <person name="Fischer C."/>
            <person name="Ozouf-Costaz C."/>
            <person name="Bernot A."/>
            <person name="Nicaud S."/>
            <person name="Jaffe D."/>
            <person name="Fisher S."/>
            <person name="Lutfalla G."/>
            <person name="Dossat C."/>
            <person name="Segurens B."/>
            <person name="Dasilva C."/>
            <person name="Salanoubat M."/>
            <person name="Levy M."/>
            <person name="Boudet N."/>
            <person name="Castellano S."/>
            <person name="Anthouard V."/>
            <person name="Jubin C."/>
            <person name="Castelli V."/>
            <person name="Katinka M."/>
            <person name="Vacherie B."/>
            <person name="Biemont C."/>
            <person name="Skalli Z."/>
            <person name="Cattolico L."/>
            <person name="Poulain J."/>
            <person name="De Berardinis V."/>
            <person name="Cruaud C."/>
            <person name="Duprat S."/>
            <person name="Brottier P."/>
            <person name="Coutanceau J.-P."/>
            <person name="Gouzy J."/>
            <person name="Parra G."/>
            <person name="Lardier G."/>
            <person name="Chapple C."/>
            <person name="McKernan K.J."/>
            <person name="McEwan P."/>
            <person name="Bosak S."/>
            <person name="Kellis M."/>
            <person name="Volff J.-N."/>
            <person name="Guigo R."/>
            <person name="Zody M.C."/>
            <person name="Mesirov J."/>
            <person name="Lindblad-Toh K."/>
            <person name="Birren B."/>
            <person name="Nusbaum C."/>
            <person name="Kahn D."/>
            <person name="Robinson-Rechavi M."/>
            <person name="Laudet V."/>
            <person name="Schachter V."/>
            <person name="Quetier F."/>
            <person name="Saurin W."/>
            <person name="Scarpelli C."/>
            <person name="Wincker P."/>
            <person name="Lander E.S."/>
            <person name="Weissenbach J."/>
            <person name="Roest Crollius H."/>
        </authorList>
    </citation>
    <scope>NUCLEOTIDE SEQUENCE [LARGE SCALE GENOMIC DNA]</scope>
</reference>
<dbReference type="KEGG" id="tng:GSTEN00003982G001"/>
<feature type="coiled-coil region" evidence="1">
    <location>
        <begin position="5"/>
        <end position="32"/>
    </location>
</feature>
<protein>
    <submittedName>
        <fullName evidence="2">(spotted green pufferfish) hypothetical protein</fullName>
    </submittedName>
</protein>
<comment type="caution">
    <text evidence="2">The sequence shown here is derived from an EMBL/GenBank/DDBJ whole genome shotgun (WGS) entry which is preliminary data.</text>
</comment>
<dbReference type="EMBL" id="CAAE01007221">
    <property type="protein sequence ID" value="CAF89940.1"/>
    <property type="molecule type" value="Genomic_DNA"/>
</dbReference>
<name>Q4TAZ2_TETNG</name>
<keyword evidence="1" id="KW-0175">Coiled coil</keyword>
<evidence type="ECO:0000313" key="2">
    <source>
        <dbReference type="EMBL" id="CAF89940.1"/>
    </source>
</evidence>
<organism evidence="2">
    <name type="scientific">Tetraodon nigroviridis</name>
    <name type="common">Spotted green pufferfish</name>
    <name type="synonym">Chelonodon nigroviridis</name>
    <dbReference type="NCBI Taxonomy" id="99883"/>
    <lineage>
        <taxon>Eukaryota</taxon>
        <taxon>Metazoa</taxon>
        <taxon>Chordata</taxon>
        <taxon>Craniata</taxon>
        <taxon>Vertebrata</taxon>
        <taxon>Euteleostomi</taxon>
        <taxon>Actinopterygii</taxon>
        <taxon>Neopterygii</taxon>
        <taxon>Teleostei</taxon>
        <taxon>Neoteleostei</taxon>
        <taxon>Acanthomorphata</taxon>
        <taxon>Eupercaria</taxon>
        <taxon>Tetraodontiformes</taxon>
        <taxon>Tetradontoidea</taxon>
        <taxon>Tetraodontidae</taxon>
        <taxon>Tetraodon</taxon>
    </lineage>
</organism>
<sequence length="74" mass="8502">MGDLISEYTELLQQQELRIQTVSAEIEALKTSQSPSSARLEEAMEECSRLKYRFNILSRALQKERARCGHSEVN</sequence>
<gene>
    <name evidence="2" type="ORF">GSTENG00003982001</name>
</gene>
<accession>Q4TAZ2</accession>
<dbReference type="AlphaFoldDB" id="Q4TAZ2"/>